<keyword evidence="3" id="KW-0732">Signal</keyword>
<dbReference type="PANTHER" id="PTHR34596:SF2">
    <property type="entry name" value="CHITOPORIN"/>
    <property type="match status" value="1"/>
</dbReference>
<proteinExistence type="inferred from homology"/>
<dbReference type="PANTHER" id="PTHR34596">
    <property type="entry name" value="CHITOPORIN"/>
    <property type="match status" value="1"/>
</dbReference>
<dbReference type="InterPro" id="IPR023614">
    <property type="entry name" value="Porin_dom_sf"/>
</dbReference>
<evidence type="ECO:0000256" key="3">
    <source>
        <dbReference type="ARBA" id="ARBA00022729"/>
    </source>
</evidence>
<sequence>MLNRSIKTAILITSVVNIPIIMADEPPTEIKSPFLKESAQARSQGLIKDSKLNVLIRNFYINRDFRNSSHNSYGAKKAQSYQEEWGQGFIGTYQSGFTQGTIGFGVDAIGMYGFRLDSGKGRAGGQLFPRNGNKKPEKDFSRAGVAAKARLSNTIVKYGEQMVATPVFDTNDGRLLPETATGLLIESNEIDKLQLTFGRFTALSARNQSGQDTQVNSMLGYKQHNGKGLKRINFAGANYRFTNNLLASAYFSDVKDFWKKQYLGADYVLPLTNDQELNFNFDYYHVKAQGDMKRVYKIDSNTWSLTGAYTIDAHTFLIGYQSSSGKGGMPYGVEGKDAVYLGNSSQVSDYNNEGEKSWQASYTIKLDKFGLPGLSIINRYVRGDNIANSWTKLKSGKGKEWEYNLDARYVVQSGPAKDLSFRVRHATYRSSALDDRNEVRLIVQYPLSIL</sequence>
<name>A0A3S9XF73_9GAMM</name>
<keyword evidence="5" id="KW-1185">Reference proteome</keyword>
<dbReference type="EMBL" id="CP029822">
    <property type="protein sequence ID" value="AZS51092.1"/>
    <property type="molecule type" value="Genomic_DNA"/>
</dbReference>
<dbReference type="KEGG" id="emo:DM558_10055"/>
<organism evidence="4 5">
    <name type="scientific">Entomomonas moraniae</name>
    <dbReference type="NCBI Taxonomy" id="2213226"/>
    <lineage>
        <taxon>Bacteria</taxon>
        <taxon>Pseudomonadati</taxon>
        <taxon>Pseudomonadota</taxon>
        <taxon>Gammaproteobacteria</taxon>
        <taxon>Pseudomonadales</taxon>
        <taxon>Pseudomonadaceae</taxon>
        <taxon>Entomomonas</taxon>
    </lineage>
</organism>
<dbReference type="Proteomes" id="UP000273143">
    <property type="component" value="Chromosome"/>
</dbReference>
<dbReference type="Gene3D" id="2.40.160.10">
    <property type="entry name" value="Porin"/>
    <property type="match status" value="1"/>
</dbReference>
<gene>
    <name evidence="4" type="ORF">DM558_10055</name>
</gene>
<reference evidence="5" key="1">
    <citation type="submission" date="2018-06" db="EMBL/GenBank/DDBJ databases">
        <title>Complete genome of Pseudomonas insecticola strain QZS01.</title>
        <authorList>
            <person name="Wang J."/>
            <person name="Su Q."/>
        </authorList>
    </citation>
    <scope>NUCLEOTIDE SEQUENCE [LARGE SCALE GENOMIC DNA]</scope>
    <source>
        <strain evidence="5">QZS01</strain>
    </source>
</reference>
<dbReference type="GO" id="GO:0015288">
    <property type="term" value="F:porin activity"/>
    <property type="evidence" value="ECO:0007669"/>
    <property type="project" value="TreeGrafter"/>
</dbReference>
<dbReference type="InterPro" id="IPR005318">
    <property type="entry name" value="OM_porin_bac"/>
</dbReference>
<evidence type="ECO:0000313" key="4">
    <source>
        <dbReference type="EMBL" id="AZS51092.1"/>
    </source>
</evidence>
<dbReference type="AlphaFoldDB" id="A0A3S9XF73"/>
<accession>A0A3S9XF73</accession>
<protein>
    <submittedName>
        <fullName evidence="4">Porin</fullName>
    </submittedName>
</protein>
<comment type="similarity">
    <text evidence="1">Belongs to the outer membrane porin (Opr) (TC 1.B.25) family.</text>
</comment>
<evidence type="ECO:0000256" key="1">
    <source>
        <dbReference type="ARBA" id="ARBA00009075"/>
    </source>
</evidence>
<dbReference type="RefSeq" id="WP_127163889.1">
    <property type="nucleotide sequence ID" value="NZ_CP029822.1"/>
</dbReference>
<dbReference type="GO" id="GO:0016020">
    <property type="term" value="C:membrane"/>
    <property type="evidence" value="ECO:0007669"/>
    <property type="project" value="InterPro"/>
</dbReference>
<evidence type="ECO:0000256" key="2">
    <source>
        <dbReference type="ARBA" id="ARBA00022448"/>
    </source>
</evidence>
<keyword evidence="2" id="KW-0813">Transport</keyword>
<evidence type="ECO:0000313" key="5">
    <source>
        <dbReference type="Proteomes" id="UP000273143"/>
    </source>
</evidence>
<dbReference type="Pfam" id="PF03573">
    <property type="entry name" value="OprD"/>
    <property type="match status" value="1"/>
</dbReference>